<reference evidence="8 9" key="1">
    <citation type="submission" date="2019-05" db="EMBL/GenBank/DDBJ databases">
        <authorList>
            <consortium name="Science for Life Laboratories"/>
        </authorList>
    </citation>
    <scope>NUCLEOTIDE SEQUENCE [LARGE SCALE GENOMIC DNA]</scope>
    <source>
        <strain evidence="8">Soil9</strain>
    </source>
</reference>
<evidence type="ECO:0000313" key="9">
    <source>
        <dbReference type="Proteomes" id="UP000464178"/>
    </source>
</evidence>
<dbReference type="Gene3D" id="1.10.150.130">
    <property type="match status" value="1"/>
</dbReference>
<evidence type="ECO:0008006" key="10">
    <source>
        <dbReference type="Google" id="ProtNLM"/>
    </source>
</evidence>
<evidence type="ECO:0000256" key="1">
    <source>
        <dbReference type="ARBA" id="ARBA00008857"/>
    </source>
</evidence>
<dbReference type="Proteomes" id="UP000464178">
    <property type="component" value="Chromosome"/>
</dbReference>
<keyword evidence="9" id="KW-1185">Reference proteome</keyword>
<evidence type="ECO:0000256" key="3">
    <source>
        <dbReference type="ARBA" id="ARBA00023125"/>
    </source>
</evidence>
<dbReference type="PROSITE" id="PS51898">
    <property type="entry name" value="TYR_RECOMBINASE"/>
    <property type="match status" value="1"/>
</dbReference>
<dbReference type="Pfam" id="PF00589">
    <property type="entry name" value="Phage_integrase"/>
    <property type="match status" value="1"/>
</dbReference>
<proteinExistence type="inferred from homology"/>
<dbReference type="InterPro" id="IPR044068">
    <property type="entry name" value="CB"/>
</dbReference>
<evidence type="ECO:0000313" key="8">
    <source>
        <dbReference type="EMBL" id="VTR94188.1"/>
    </source>
</evidence>
<evidence type="ECO:0000256" key="2">
    <source>
        <dbReference type="ARBA" id="ARBA00022908"/>
    </source>
</evidence>
<evidence type="ECO:0000259" key="7">
    <source>
        <dbReference type="PROSITE" id="PS51900"/>
    </source>
</evidence>
<dbReference type="PANTHER" id="PTHR30349:SF41">
    <property type="entry name" value="INTEGRASE_RECOMBINASE PROTEIN MJ0367-RELATED"/>
    <property type="match status" value="1"/>
</dbReference>
<dbReference type="Gene3D" id="1.10.443.10">
    <property type="entry name" value="Intergrase catalytic core"/>
    <property type="match status" value="1"/>
</dbReference>
<dbReference type="Pfam" id="PF02899">
    <property type="entry name" value="Phage_int_SAM_1"/>
    <property type="match status" value="1"/>
</dbReference>
<gene>
    <name evidence="8" type="ORF">SOIL9_35260</name>
</gene>
<dbReference type="PANTHER" id="PTHR30349">
    <property type="entry name" value="PHAGE INTEGRASE-RELATED"/>
    <property type="match status" value="1"/>
</dbReference>
<evidence type="ECO:0000259" key="6">
    <source>
        <dbReference type="PROSITE" id="PS51898"/>
    </source>
</evidence>
<dbReference type="InterPro" id="IPR004107">
    <property type="entry name" value="Integrase_SAM-like_N"/>
</dbReference>
<accession>A0A6P2CYI7</accession>
<keyword evidence="2" id="KW-0229">DNA integration</keyword>
<dbReference type="GO" id="GO:0015074">
    <property type="term" value="P:DNA integration"/>
    <property type="evidence" value="ECO:0007669"/>
    <property type="project" value="UniProtKB-KW"/>
</dbReference>
<dbReference type="AlphaFoldDB" id="A0A6P2CYI7"/>
<dbReference type="InterPro" id="IPR002104">
    <property type="entry name" value="Integrase_catalytic"/>
</dbReference>
<dbReference type="RefSeq" id="WP_197909537.1">
    <property type="nucleotide sequence ID" value="NZ_LR593886.1"/>
</dbReference>
<keyword evidence="4" id="KW-0233">DNA recombination</keyword>
<dbReference type="GO" id="GO:0003677">
    <property type="term" value="F:DNA binding"/>
    <property type="evidence" value="ECO:0007669"/>
    <property type="project" value="UniProtKB-UniRule"/>
</dbReference>
<evidence type="ECO:0000256" key="5">
    <source>
        <dbReference type="PROSITE-ProRule" id="PRU01248"/>
    </source>
</evidence>
<feature type="domain" description="Tyr recombinase" evidence="6">
    <location>
        <begin position="134"/>
        <end position="323"/>
    </location>
</feature>
<dbReference type="InterPro" id="IPR050090">
    <property type="entry name" value="Tyrosine_recombinase_XerCD"/>
</dbReference>
<dbReference type="InterPro" id="IPR011010">
    <property type="entry name" value="DNA_brk_join_enz"/>
</dbReference>
<protein>
    <recommendedName>
        <fullName evidence="10">Tyr recombinase domain-containing protein</fullName>
    </recommendedName>
</protein>
<dbReference type="GO" id="GO:0006310">
    <property type="term" value="P:DNA recombination"/>
    <property type="evidence" value="ECO:0007669"/>
    <property type="project" value="UniProtKB-KW"/>
</dbReference>
<dbReference type="InterPro" id="IPR013762">
    <property type="entry name" value="Integrase-like_cat_sf"/>
</dbReference>
<sequence>MIARCSFCHPTHLILPSTRRVPLPALISAVGPHAIQRLVQFFTAEIRNPNTRAAYARAIDRFDRWGSANHAPLADLTPVHVAAYIEHLGRELSKPSVKQHLAALRMLFDYLVTGIVPFNPVSPVRGPKYVLKSGKTPVMNRDEVRQLFAALAGPMIADLRDRALIGVLVYSFARVSAVLHMDVGDYYQQGERWWVRLHEKGGKDHAVPVHHTAEEYLDAYLAAAGSVTRGDTPLFRTLDRHRRLSADRLDRHEALAMVKRRCRQAGLGDRFGCHTFRATGITAYLGNGGTVEKAQAIAAHESPRTTKLYDRTCDAISLDEIERIVF</sequence>
<feature type="domain" description="Core-binding (CB)" evidence="7">
    <location>
        <begin position="33"/>
        <end position="112"/>
    </location>
</feature>
<dbReference type="InterPro" id="IPR010998">
    <property type="entry name" value="Integrase_recombinase_N"/>
</dbReference>
<dbReference type="KEGG" id="gms:SOIL9_35260"/>
<organism evidence="8 9">
    <name type="scientific">Gemmata massiliana</name>
    <dbReference type="NCBI Taxonomy" id="1210884"/>
    <lineage>
        <taxon>Bacteria</taxon>
        <taxon>Pseudomonadati</taxon>
        <taxon>Planctomycetota</taxon>
        <taxon>Planctomycetia</taxon>
        <taxon>Gemmatales</taxon>
        <taxon>Gemmataceae</taxon>
        <taxon>Gemmata</taxon>
    </lineage>
</organism>
<dbReference type="EMBL" id="LR593886">
    <property type="protein sequence ID" value="VTR94188.1"/>
    <property type="molecule type" value="Genomic_DNA"/>
</dbReference>
<dbReference type="SUPFAM" id="SSF56349">
    <property type="entry name" value="DNA breaking-rejoining enzymes"/>
    <property type="match status" value="1"/>
</dbReference>
<comment type="similarity">
    <text evidence="1">Belongs to the 'phage' integrase family.</text>
</comment>
<name>A0A6P2CYI7_9BACT</name>
<keyword evidence="3 5" id="KW-0238">DNA-binding</keyword>
<dbReference type="PROSITE" id="PS51900">
    <property type="entry name" value="CB"/>
    <property type="match status" value="1"/>
</dbReference>
<evidence type="ECO:0000256" key="4">
    <source>
        <dbReference type="ARBA" id="ARBA00023172"/>
    </source>
</evidence>